<dbReference type="PATRIC" id="fig|1265738.3.peg.5999"/>
<dbReference type="EMBL" id="ANOG01000868">
    <property type="protein sequence ID" value="EMI17067.1"/>
    <property type="molecule type" value="Genomic_DNA"/>
</dbReference>
<organism evidence="1 2">
    <name type="scientific">Rhodopirellula maiorica SM1</name>
    <dbReference type="NCBI Taxonomy" id="1265738"/>
    <lineage>
        <taxon>Bacteria</taxon>
        <taxon>Pseudomonadati</taxon>
        <taxon>Planctomycetota</taxon>
        <taxon>Planctomycetia</taxon>
        <taxon>Pirellulales</taxon>
        <taxon>Pirellulaceae</taxon>
        <taxon>Novipirellula</taxon>
    </lineage>
</organism>
<evidence type="ECO:0000313" key="1">
    <source>
        <dbReference type="EMBL" id="EMI17067.1"/>
    </source>
</evidence>
<comment type="caution">
    <text evidence="1">The sequence shown here is derived from an EMBL/GenBank/DDBJ whole genome shotgun (WGS) entry which is preliminary data.</text>
</comment>
<accession>M5RNV3</accession>
<proteinExistence type="predicted"/>
<keyword evidence="2" id="KW-1185">Reference proteome</keyword>
<gene>
    <name evidence="1" type="ORF">RMSM_06012</name>
</gene>
<reference evidence="1 2" key="1">
    <citation type="journal article" date="2013" name="Mar. Genomics">
        <title>Expression of sulfatases in Rhodopirellula baltica and the diversity of sulfatases in the genus Rhodopirellula.</title>
        <authorList>
            <person name="Wegner C.E."/>
            <person name="Richter-Heitmann T."/>
            <person name="Klindworth A."/>
            <person name="Klockow C."/>
            <person name="Richter M."/>
            <person name="Achstetter T."/>
            <person name="Glockner F.O."/>
            <person name="Harder J."/>
        </authorList>
    </citation>
    <scope>NUCLEOTIDE SEQUENCE [LARGE SCALE GENOMIC DNA]</scope>
    <source>
        <strain evidence="1 2">SM1</strain>
    </source>
</reference>
<protein>
    <submittedName>
        <fullName evidence="1">Uncharacterized protein</fullName>
    </submittedName>
</protein>
<dbReference type="Proteomes" id="UP000011991">
    <property type="component" value="Unassembled WGS sequence"/>
</dbReference>
<dbReference type="AlphaFoldDB" id="M5RNV3"/>
<sequence>MRPDAAERIVAKLRARVDRAFCGATVNDYHKGGHVVTFDV</sequence>
<name>M5RNV3_9BACT</name>
<evidence type="ECO:0000313" key="2">
    <source>
        <dbReference type="Proteomes" id="UP000011991"/>
    </source>
</evidence>